<dbReference type="AlphaFoldDB" id="A0A9D1JNS6"/>
<sequence>MEHNEIKRLLNQCEDECLEMLTLLDLLYNVCEPSFAADNSDCLQILARIVRSKFEDIDLLREQLKNAYLD</sequence>
<accession>A0A9D1JNS6</accession>
<reference evidence="1" key="2">
    <citation type="journal article" date="2021" name="PeerJ">
        <title>Extensive microbial diversity within the chicken gut microbiome revealed by metagenomics and culture.</title>
        <authorList>
            <person name="Gilroy R."/>
            <person name="Ravi A."/>
            <person name="Getino M."/>
            <person name="Pursley I."/>
            <person name="Horton D.L."/>
            <person name="Alikhan N.F."/>
            <person name="Baker D."/>
            <person name="Gharbi K."/>
            <person name="Hall N."/>
            <person name="Watson M."/>
            <person name="Adriaenssens E.M."/>
            <person name="Foster-Nyarko E."/>
            <person name="Jarju S."/>
            <person name="Secka A."/>
            <person name="Antonio M."/>
            <person name="Oren A."/>
            <person name="Chaudhuri R.R."/>
            <person name="La Ragione R."/>
            <person name="Hildebrand F."/>
            <person name="Pallen M.J."/>
        </authorList>
    </citation>
    <scope>NUCLEOTIDE SEQUENCE</scope>
    <source>
        <strain evidence="1">6276</strain>
    </source>
</reference>
<proteinExistence type="predicted"/>
<reference evidence="1" key="1">
    <citation type="submission" date="2020-10" db="EMBL/GenBank/DDBJ databases">
        <authorList>
            <person name="Gilroy R."/>
        </authorList>
    </citation>
    <scope>NUCLEOTIDE SEQUENCE</scope>
    <source>
        <strain evidence="1">6276</strain>
    </source>
</reference>
<evidence type="ECO:0000313" key="1">
    <source>
        <dbReference type="EMBL" id="HIS37367.1"/>
    </source>
</evidence>
<evidence type="ECO:0000313" key="2">
    <source>
        <dbReference type="Proteomes" id="UP000823928"/>
    </source>
</evidence>
<protein>
    <submittedName>
        <fullName evidence="1">Uncharacterized protein</fullName>
    </submittedName>
</protein>
<dbReference type="Proteomes" id="UP000823928">
    <property type="component" value="Unassembled WGS sequence"/>
</dbReference>
<comment type="caution">
    <text evidence="1">The sequence shown here is derived from an EMBL/GenBank/DDBJ whole genome shotgun (WGS) entry which is preliminary data.</text>
</comment>
<organism evidence="1 2">
    <name type="scientific">Candidatus Scatousia excrementigallinarum</name>
    <dbReference type="NCBI Taxonomy" id="2840935"/>
    <lineage>
        <taxon>Bacteria</taxon>
        <taxon>Candidatus Scatousia</taxon>
    </lineage>
</organism>
<gene>
    <name evidence="1" type="ORF">IAC10_12220</name>
</gene>
<dbReference type="EMBL" id="DVIU01000248">
    <property type="protein sequence ID" value="HIS37367.1"/>
    <property type="molecule type" value="Genomic_DNA"/>
</dbReference>
<name>A0A9D1JNS6_9BACT</name>